<keyword evidence="6" id="KW-0812">Transmembrane</keyword>
<dbReference type="UniPathway" id="UPA00196"/>
<dbReference type="eggNOG" id="KOG2126">
    <property type="taxonomic scope" value="Eukaryota"/>
</dbReference>
<comment type="pathway">
    <text evidence="2">Glycolipid biosynthesis; glycosylphosphatidylinositol-anchor biosynthesis.</text>
</comment>
<name>A0A1U7YPV1_NELNU</name>
<dbReference type="Pfam" id="PF01663">
    <property type="entry name" value="Phosphodiest"/>
    <property type="match status" value="1"/>
</dbReference>
<dbReference type="Gene3D" id="3.40.720.10">
    <property type="entry name" value="Alkaline Phosphatase, subunit A"/>
    <property type="match status" value="1"/>
</dbReference>
<evidence type="ECO:0000256" key="3">
    <source>
        <dbReference type="ARBA" id="ARBA00008695"/>
    </source>
</evidence>
<reference evidence="12" key="1">
    <citation type="submission" date="2025-08" db="UniProtKB">
        <authorList>
            <consortium name="RefSeq"/>
        </authorList>
    </citation>
    <scope>IDENTIFICATION</scope>
</reference>
<evidence type="ECO:0000256" key="8">
    <source>
        <dbReference type="ARBA" id="ARBA00022989"/>
    </source>
</evidence>
<dbReference type="InterPro" id="IPR037675">
    <property type="entry name" value="PIG-O_N"/>
</dbReference>
<dbReference type="RefSeq" id="XP_010242065.1">
    <property type="nucleotide sequence ID" value="XM_010243763.2"/>
</dbReference>
<dbReference type="PANTHER" id="PTHR23071:SF1">
    <property type="entry name" value="GPI ETHANOLAMINE PHOSPHATE TRANSFERASE 3"/>
    <property type="match status" value="1"/>
</dbReference>
<dbReference type="Proteomes" id="UP000189703">
    <property type="component" value="Unplaced"/>
</dbReference>
<dbReference type="InterPro" id="IPR039524">
    <property type="entry name" value="PIGO/GPI13"/>
</dbReference>
<dbReference type="SUPFAM" id="SSF53649">
    <property type="entry name" value="Alkaline phosphatase-like"/>
    <property type="match status" value="1"/>
</dbReference>
<keyword evidence="11" id="KW-1185">Reference proteome</keyword>
<evidence type="ECO:0000313" key="12">
    <source>
        <dbReference type="RefSeq" id="XP_010242065.1"/>
    </source>
</evidence>
<dbReference type="GO" id="GO:0005789">
    <property type="term" value="C:endoplasmic reticulum membrane"/>
    <property type="evidence" value="ECO:0000318"/>
    <property type="project" value="GO_Central"/>
</dbReference>
<dbReference type="InterPro" id="IPR002591">
    <property type="entry name" value="Phosphodiest/P_Trfase"/>
</dbReference>
<dbReference type="GO" id="GO:0051377">
    <property type="term" value="F:mannose-ethanolamine phosphotransferase activity"/>
    <property type="evidence" value="ECO:0000318"/>
    <property type="project" value="GO_Central"/>
</dbReference>
<dbReference type="AlphaFoldDB" id="A0A1U7YPV1"/>
<dbReference type="GO" id="GO:0006506">
    <property type="term" value="P:GPI anchor biosynthetic process"/>
    <property type="evidence" value="ECO:0000318"/>
    <property type="project" value="GO_Central"/>
</dbReference>
<keyword evidence="9" id="KW-0472">Membrane</keyword>
<keyword evidence="5 12" id="KW-0808">Transferase</keyword>
<evidence type="ECO:0000256" key="7">
    <source>
        <dbReference type="ARBA" id="ARBA00022824"/>
    </source>
</evidence>
<keyword evidence="10" id="KW-0325">Glycoprotein</keyword>
<dbReference type="GeneID" id="104586505"/>
<evidence type="ECO:0000256" key="5">
    <source>
        <dbReference type="ARBA" id="ARBA00022679"/>
    </source>
</evidence>
<evidence type="ECO:0000256" key="10">
    <source>
        <dbReference type="ARBA" id="ARBA00023180"/>
    </source>
</evidence>
<keyword evidence="8" id="KW-1133">Transmembrane helix</keyword>
<organism evidence="11 12">
    <name type="scientific">Nelumbo nucifera</name>
    <name type="common">Sacred lotus</name>
    <dbReference type="NCBI Taxonomy" id="4432"/>
    <lineage>
        <taxon>Eukaryota</taxon>
        <taxon>Viridiplantae</taxon>
        <taxon>Streptophyta</taxon>
        <taxon>Embryophyta</taxon>
        <taxon>Tracheophyta</taxon>
        <taxon>Spermatophyta</taxon>
        <taxon>Magnoliopsida</taxon>
        <taxon>Proteales</taxon>
        <taxon>Nelumbonaceae</taxon>
        <taxon>Nelumbo</taxon>
    </lineage>
</organism>
<keyword evidence="4" id="KW-0337">GPI-anchor biosynthesis</keyword>
<dbReference type="OrthoDB" id="272139at2759"/>
<protein>
    <submittedName>
        <fullName evidence="12">GPI ethanolamine phosphate transferase 2 isoform X1</fullName>
    </submittedName>
</protein>
<proteinExistence type="inferred from homology"/>
<accession>A0A1U7YPV1</accession>
<evidence type="ECO:0000256" key="1">
    <source>
        <dbReference type="ARBA" id="ARBA00004477"/>
    </source>
</evidence>
<evidence type="ECO:0000256" key="9">
    <source>
        <dbReference type="ARBA" id="ARBA00023136"/>
    </source>
</evidence>
<dbReference type="FunCoup" id="A0A1U7YPV1">
    <property type="interactions" value="3584"/>
</dbReference>
<evidence type="ECO:0000256" key="6">
    <source>
        <dbReference type="ARBA" id="ARBA00022692"/>
    </source>
</evidence>
<keyword evidence="7" id="KW-0256">Endoplasmic reticulum</keyword>
<sequence>MAGSSNEKRRLIWPFFLILILHCVAILLFTRGFLLTRTELSSFSHCADISQSPCFPSPLEAPSTCSSSSSPRNFSETDRVNRHERGERCWTKPAIDRLVIIVLDALRFDFVAPSIFFDEKKPWMDKLKVLQKLAYDKGSSARIFKALADPPTTSLQRLKGLTTGGLPTFIDVGNSFGAPAIVEDNLIHQLVQNGKRVLMMGDDTWLQLFPDHFEKSYPYPSFNVKDLHTVDDGCIKHLLPSLYREDWDVLIAHFLGVDHAGHIFGVDSSPMVEKLEQYNAILEKVTEVLKNQSGPGDLHENTFLLVMGDHGQTTNGDHGGGTAEEVETSLFAMSMKKSPASVPAALDSSVCKLDLDGNKMCFSFVQQLDFAVTVAALLGVPFPFGSIGRVNPEIYALAAGTWNQQSTTNTNCKDWLNLEEWMQNYAHVLCINSWQVKRYIDVYSASSVIGFSSEDLLHVEEIYAQALNNWSNSVQKSFLSGQETLNDNFASTLSSLEGQINTYSNFLASVAELARSKWTEFDLWMMGAGIGIMLFSLLVHFIAFRRAHMLCQATYPSVRASGISSRVVFAVFMVAMRACSFLSNSYILTEGKVANFLLGTTGILNLRYSIMENKMLTEAVAFLLLISISRFIVEIGLSKQAVSAMLMSTYPLRMLGIDESHFFWVFISEIVPILALVFLAYLLYTTTSGSSCWRVFKIIFTTATVLSYMLIAVHWALESNMLEIPLVLEGIGRNSVPRIIYAIGCGLLVLLAVAQLFKQKGKTSDYKEVLVIKTVTMLSAWSSTIIILLGRQGFLVSLVSIIAGWCIIRLENLEQDTMNGFIGATDILSVTQWSLLAVSLFYLTGHWCAFDGLRYGAAFIGFDEFILVRQAILLAIETFGASHILPILALPFLVSFKHQCCGSNKKRGTLFIKLSQVLLMYGLITAVTTSLTIVCVTIQRRHLMVWGLFAPKFVFDVVGLLLTDVLICLSSIYYFSGIDE</sequence>
<evidence type="ECO:0000256" key="4">
    <source>
        <dbReference type="ARBA" id="ARBA00022502"/>
    </source>
</evidence>
<dbReference type="OMA" id="DHGMDEN"/>
<comment type="subcellular location">
    <subcellularLocation>
        <location evidence="1">Endoplasmic reticulum membrane</location>
        <topology evidence="1">Multi-pass membrane protein</topology>
    </subcellularLocation>
</comment>
<gene>
    <name evidence="12" type="primary">LOC104586505</name>
</gene>
<evidence type="ECO:0000256" key="2">
    <source>
        <dbReference type="ARBA" id="ARBA00004687"/>
    </source>
</evidence>
<evidence type="ECO:0000313" key="11">
    <source>
        <dbReference type="Proteomes" id="UP000189703"/>
    </source>
</evidence>
<dbReference type="InterPro" id="IPR017850">
    <property type="entry name" value="Alkaline_phosphatase_core_sf"/>
</dbReference>
<dbReference type="KEGG" id="nnu:104586505"/>
<dbReference type="STRING" id="4432.A0A1U7YPV1"/>
<dbReference type="CDD" id="cd16023">
    <property type="entry name" value="GPI_EPT_3"/>
    <property type="match status" value="1"/>
</dbReference>
<comment type="similarity">
    <text evidence="3">Belongs to the PIGG/PIGN/PIGO family. PIGO subfamily.</text>
</comment>
<dbReference type="PANTHER" id="PTHR23071">
    <property type="entry name" value="PHOSPHATIDYLINOSITOL GLYCAN"/>
    <property type="match status" value="1"/>
</dbReference>